<accession>A0A2M4DCB8</accession>
<organism evidence="2">
    <name type="scientific">Anopheles darlingi</name>
    <name type="common">Mosquito</name>
    <dbReference type="NCBI Taxonomy" id="43151"/>
    <lineage>
        <taxon>Eukaryota</taxon>
        <taxon>Metazoa</taxon>
        <taxon>Ecdysozoa</taxon>
        <taxon>Arthropoda</taxon>
        <taxon>Hexapoda</taxon>
        <taxon>Insecta</taxon>
        <taxon>Pterygota</taxon>
        <taxon>Neoptera</taxon>
        <taxon>Endopterygota</taxon>
        <taxon>Diptera</taxon>
        <taxon>Nematocera</taxon>
        <taxon>Culicoidea</taxon>
        <taxon>Culicidae</taxon>
        <taxon>Anophelinae</taxon>
        <taxon>Anopheles</taxon>
    </lineage>
</organism>
<protein>
    <submittedName>
        <fullName evidence="2">Putative secreted protein</fullName>
    </submittedName>
</protein>
<dbReference type="AlphaFoldDB" id="A0A2M4DCB8"/>
<evidence type="ECO:0000256" key="1">
    <source>
        <dbReference type="SAM" id="MobiDB-lite"/>
    </source>
</evidence>
<dbReference type="EMBL" id="GGFL01011045">
    <property type="protein sequence ID" value="MBW75223.1"/>
    <property type="molecule type" value="Transcribed_RNA"/>
</dbReference>
<name>A0A2M4DCB8_ANODA</name>
<feature type="region of interest" description="Disordered" evidence="1">
    <location>
        <begin position="40"/>
        <end position="100"/>
    </location>
</feature>
<reference evidence="2" key="1">
    <citation type="submission" date="2018-01" db="EMBL/GenBank/DDBJ databases">
        <title>An insight into the sialome of Amazonian anophelines.</title>
        <authorList>
            <person name="Ribeiro J.M."/>
            <person name="Scarpassa V."/>
            <person name="Calvo E."/>
        </authorList>
    </citation>
    <scope>NUCLEOTIDE SEQUENCE</scope>
</reference>
<evidence type="ECO:0000313" key="2">
    <source>
        <dbReference type="EMBL" id="MBW75223.1"/>
    </source>
</evidence>
<feature type="compositionally biased region" description="Low complexity" evidence="1">
    <location>
        <begin position="69"/>
        <end position="94"/>
    </location>
</feature>
<proteinExistence type="predicted"/>
<sequence>MMMMAAPGERTINFIAFVLIGSSSIAVGRSVTGFFPFSNCSSSSSPPAHEPKKNPEAGKGFSRSPLPPHHSFLSHPLAPLSTSGRRSRGFTTTSKQINPF</sequence>